<evidence type="ECO:0000256" key="1">
    <source>
        <dbReference type="SAM" id="Phobius"/>
    </source>
</evidence>
<accession>A0A371JV33</accession>
<keyword evidence="1" id="KW-0472">Membrane</keyword>
<proteinExistence type="predicted"/>
<keyword evidence="1" id="KW-1133">Transmembrane helix</keyword>
<dbReference type="EMBL" id="QTJX01000001">
    <property type="protein sequence ID" value="RDY61669.1"/>
    <property type="molecule type" value="Genomic_DNA"/>
</dbReference>
<keyword evidence="1" id="KW-0812">Transmembrane</keyword>
<reference evidence="2 3" key="1">
    <citation type="submission" date="2018-08" db="EMBL/GenBank/DDBJ databases">
        <title>Muricauda nanhaiensis sp. nov., isolated from seawater of the South China Sea.</title>
        <authorList>
            <person name="Dang Y."/>
        </authorList>
    </citation>
    <scope>NUCLEOTIDE SEQUENCE [LARGE SCALE GENOMIC DNA]</scope>
    <source>
        <strain evidence="2 3">SM1704</strain>
    </source>
</reference>
<comment type="caution">
    <text evidence="2">The sequence shown here is derived from an EMBL/GenBank/DDBJ whole genome shotgun (WGS) entry which is preliminary data.</text>
</comment>
<evidence type="ECO:0000313" key="2">
    <source>
        <dbReference type="EMBL" id="RDY61669.1"/>
    </source>
</evidence>
<organism evidence="2 3">
    <name type="scientific">Flagellimonas nanhaiensis</name>
    <dbReference type="NCBI Taxonomy" id="2292706"/>
    <lineage>
        <taxon>Bacteria</taxon>
        <taxon>Pseudomonadati</taxon>
        <taxon>Bacteroidota</taxon>
        <taxon>Flavobacteriia</taxon>
        <taxon>Flavobacteriales</taxon>
        <taxon>Flavobacteriaceae</taxon>
        <taxon>Flagellimonas</taxon>
    </lineage>
</organism>
<dbReference type="AlphaFoldDB" id="A0A371JV33"/>
<sequence>MIQKTKDINIRVLLTVIWLSQLSLYVYHILTTHTDSTEGVELSVEANGIKEAGSSCDLCTHFITKAADLSLYAIILFLFTPFFFAPYLKENNLPFLFASKNFQRGPPQ</sequence>
<keyword evidence="3" id="KW-1185">Reference proteome</keyword>
<evidence type="ECO:0008006" key="4">
    <source>
        <dbReference type="Google" id="ProtNLM"/>
    </source>
</evidence>
<protein>
    <recommendedName>
        <fullName evidence="4">DUF2946 domain-containing protein</fullName>
    </recommendedName>
</protein>
<gene>
    <name evidence="2" type="ORF">DX873_05815</name>
</gene>
<feature type="transmembrane region" description="Helical" evidence="1">
    <location>
        <begin position="69"/>
        <end position="88"/>
    </location>
</feature>
<evidence type="ECO:0000313" key="3">
    <source>
        <dbReference type="Proteomes" id="UP000261828"/>
    </source>
</evidence>
<dbReference type="Proteomes" id="UP000261828">
    <property type="component" value="Unassembled WGS sequence"/>
</dbReference>
<name>A0A371JV33_9FLAO</name>